<feature type="region of interest" description="Disordered" evidence="1">
    <location>
        <begin position="42"/>
        <end position="62"/>
    </location>
</feature>
<evidence type="ECO:0000256" key="1">
    <source>
        <dbReference type="SAM" id="MobiDB-lite"/>
    </source>
</evidence>
<evidence type="ECO:0000313" key="4">
    <source>
        <dbReference type="Proteomes" id="UP000593892"/>
    </source>
</evidence>
<protein>
    <submittedName>
        <fullName evidence="3">DUF4384 domain-containing protein</fullName>
    </submittedName>
</protein>
<organism evidence="3 4">
    <name type="scientific">Paludibaculum fermentans</name>
    <dbReference type="NCBI Taxonomy" id="1473598"/>
    <lineage>
        <taxon>Bacteria</taxon>
        <taxon>Pseudomonadati</taxon>
        <taxon>Acidobacteriota</taxon>
        <taxon>Terriglobia</taxon>
        <taxon>Bryobacterales</taxon>
        <taxon>Bryobacteraceae</taxon>
        <taxon>Paludibaculum</taxon>
    </lineage>
</organism>
<dbReference type="InterPro" id="IPR025493">
    <property type="entry name" value="DUF4384"/>
</dbReference>
<dbReference type="EMBL" id="CP063849">
    <property type="protein sequence ID" value="QOY85279.1"/>
    <property type="molecule type" value="Genomic_DNA"/>
</dbReference>
<accession>A0A7S7NKL5</accession>
<dbReference type="KEGG" id="pfer:IRI77_20825"/>
<proteinExistence type="predicted"/>
<sequence>MTESRFLGIGATLLTVLVSTTWAQAPNGLTARELFYTAPAVAKAPAPPRKPVQTPTKPAVEKQVQKEQTIAKSASEPKKAVEQIPERKRPADMEMKLPGGGSLVMASTSSVPLGLRYSILRYTGDDDYVEVDPEYTFHSGDKIRLRVQVNDAGYLYVVMQGTSGAWRVMFPAPEIDAGSNRVVPNRQYDVPGRTRVFFDEQAGTEKLFVVLSRQPLKEMDQLIYELDNQKKDDPAPASATPKSMMASAAIGNSMVAQLRNGVMARDLVFEKVDESKPAPTAAGNRKETATYVVNASLTSDSRLVADISLKHK</sequence>
<evidence type="ECO:0000259" key="2">
    <source>
        <dbReference type="Pfam" id="PF14326"/>
    </source>
</evidence>
<dbReference type="AlphaFoldDB" id="A0A7S7NKL5"/>
<reference evidence="3 4" key="1">
    <citation type="submission" date="2020-10" db="EMBL/GenBank/DDBJ databases">
        <title>Complete genome sequence of Paludibaculum fermentans P105T, a facultatively anaerobic acidobacterium capable of dissimilatory Fe(III) reduction.</title>
        <authorList>
            <person name="Dedysh S.N."/>
            <person name="Beletsky A.V."/>
            <person name="Kulichevskaya I.S."/>
            <person name="Mardanov A.V."/>
            <person name="Ravin N.V."/>
        </authorList>
    </citation>
    <scope>NUCLEOTIDE SEQUENCE [LARGE SCALE GENOMIC DNA]</scope>
    <source>
        <strain evidence="3 4">P105</strain>
    </source>
</reference>
<keyword evidence="4" id="KW-1185">Reference proteome</keyword>
<evidence type="ECO:0000313" key="3">
    <source>
        <dbReference type="EMBL" id="QOY85279.1"/>
    </source>
</evidence>
<dbReference type="Proteomes" id="UP000593892">
    <property type="component" value="Chromosome"/>
</dbReference>
<name>A0A7S7NKL5_PALFE</name>
<dbReference type="Pfam" id="PF14326">
    <property type="entry name" value="DUF4384"/>
    <property type="match status" value="1"/>
</dbReference>
<gene>
    <name evidence="3" type="ORF">IRI77_20825</name>
</gene>
<feature type="domain" description="DUF4384" evidence="2">
    <location>
        <begin position="137"/>
        <end position="215"/>
    </location>
</feature>
<dbReference type="RefSeq" id="WP_194446949.1">
    <property type="nucleotide sequence ID" value="NZ_CP063849.1"/>
</dbReference>